<dbReference type="EMBL" id="MU853335">
    <property type="protein sequence ID" value="KAK4115100.1"/>
    <property type="molecule type" value="Genomic_DNA"/>
</dbReference>
<feature type="compositionally biased region" description="Basic and acidic residues" evidence="2">
    <location>
        <begin position="16"/>
        <end position="33"/>
    </location>
</feature>
<comment type="similarity">
    <text evidence="1">Belongs to the methyltransferase superfamily. LaeA methyltransferase family.</text>
</comment>
<name>A0AAN6YV33_9PEZI</name>
<reference evidence="3" key="2">
    <citation type="submission" date="2023-05" db="EMBL/GenBank/DDBJ databases">
        <authorList>
            <consortium name="Lawrence Berkeley National Laboratory"/>
            <person name="Steindorff A."/>
            <person name="Hensen N."/>
            <person name="Bonometti L."/>
            <person name="Westerberg I."/>
            <person name="Brannstrom I.O."/>
            <person name="Guillou S."/>
            <person name="Cros-Aarteil S."/>
            <person name="Calhoun S."/>
            <person name="Haridas S."/>
            <person name="Kuo A."/>
            <person name="Mondo S."/>
            <person name="Pangilinan J."/>
            <person name="Riley R."/>
            <person name="Labutti K."/>
            <person name="Andreopoulos B."/>
            <person name="Lipzen A."/>
            <person name="Chen C."/>
            <person name="Yanf M."/>
            <person name="Daum C."/>
            <person name="Ng V."/>
            <person name="Clum A."/>
            <person name="Ohm R."/>
            <person name="Martin F."/>
            <person name="Silar P."/>
            <person name="Natvig D."/>
            <person name="Lalanne C."/>
            <person name="Gautier V."/>
            <person name="Ament-Velasquez S.L."/>
            <person name="Kruys A."/>
            <person name="Hutchinson M.I."/>
            <person name="Powell A.J."/>
            <person name="Barry K."/>
            <person name="Miller A.N."/>
            <person name="Grigoriev I.V."/>
            <person name="Debuchy R."/>
            <person name="Gladieux P."/>
            <person name="Thoren M.H."/>
            <person name="Johannesson H."/>
        </authorList>
    </citation>
    <scope>NUCLEOTIDE SEQUENCE</scope>
    <source>
        <strain evidence="3">CBS 508.74</strain>
    </source>
</reference>
<evidence type="ECO:0000313" key="3">
    <source>
        <dbReference type="EMBL" id="KAK4115100.1"/>
    </source>
</evidence>
<feature type="region of interest" description="Disordered" evidence="2">
    <location>
        <begin position="1"/>
        <end position="39"/>
    </location>
</feature>
<keyword evidence="4" id="KW-1185">Reference proteome</keyword>
<protein>
    <submittedName>
        <fullName evidence="3">S-adenosyl-L-methionine-dependent methyltransferase</fullName>
    </submittedName>
</protein>
<dbReference type="GeneID" id="89938707"/>
<organism evidence="3 4">
    <name type="scientific">Canariomyces notabilis</name>
    <dbReference type="NCBI Taxonomy" id="2074819"/>
    <lineage>
        <taxon>Eukaryota</taxon>
        <taxon>Fungi</taxon>
        <taxon>Dikarya</taxon>
        <taxon>Ascomycota</taxon>
        <taxon>Pezizomycotina</taxon>
        <taxon>Sordariomycetes</taxon>
        <taxon>Sordariomycetidae</taxon>
        <taxon>Sordariales</taxon>
        <taxon>Chaetomiaceae</taxon>
        <taxon>Canariomyces</taxon>
    </lineage>
</organism>
<dbReference type="Pfam" id="PF13489">
    <property type="entry name" value="Methyltransf_23"/>
    <property type="match status" value="1"/>
</dbReference>
<dbReference type="GO" id="GO:0032259">
    <property type="term" value="P:methylation"/>
    <property type="evidence" value="ECO:0007669"/>
    <property type="project" value="UniProtKB-KW"/>
</dbReference>
<reference evidence="3" key="1">
    <citation type="journal article" date="2023" name="Mol. Phylogenet. Evol.">
        <title>Genome-scale phylogeny and comparative genomics of the fungal order Sordariales.</title>
        <authorList>
            <person name="Hensen N."/>
            <person name="Bonometti L."/>
            <person name="Westerberg I."/>
            <person name="Brannstrom I.O."/>
            <person name="Guillou S."/>
            <person name="Cros-Aarteil S."/>
            <person name="Calhoun S."/>
            <person name="Haridas S."/>
            <person name="Kuo A."/>
            <person name="Mondo S."/>
            <person name="Pangilinan J."/>
            <person name="Riley R."/>
            <person name="LaButti K."/>
            <person name="Andreopoulos B."/>
            <person name="Lipzen A."/>
            <person name="Chen C."/>
            <person name="Yan M."/>
            <person name="Daum C."/>
            <person name="Ng V."/>
            <person name="Clum A."/>
            <person name="Steindorff A."/>
            <person name="Ohm R.A."/>
            <person name="Martin F."/>
            <person name="Silar P."/>
            <person name="Natvig D.O."/>
            <person name="Lalanne C."/>
            <person name="Gautier V."/>
            <person name="Ament-Velasquez S.L."/>
            <person name="Kruys A."/>
            <person name="Hutchinson M.I."/>
            <person name="Powell A.J."/>
            <person name="Barry K."/>
            <person name="Miller A.N."/>
            <person name="Grigoriev I.V."/>
            <person name="Debuchy R."/>
            <person name="Gladieux P."/>
            <person name="Hiltunen Thoren M."/>
            <person name="Johannesson H."/>
        </authorList>
    </citation>
    <scope>NUCLEOTIDE SEQUENCE</scope>
    <source>
        <strain evidence="3">CBS 508.74</strain>
    </source>
</reference>
<keyword evidence="3" id="KW-0489">Methyltransferase</keyword>
<evidence type="ECO:0000256" key="1">
    <source>
        <dbReference type="ARBA" id="ARBA00038158"/>
    </source>
</evidence>
<dbReference type="InterPro" id="IPR029063">
    <property type="entry name" value="SAM-dependent_MTases_sf"/>
</dbReference>
<gene>
    <name evidence="3" type="ORF">N656DRAFT_776173</name>
</gene>
<dbReference type="RefSeq" id="XP_064672670.1">
    <property type="nucleotide sequence ID" value="XM_064814582.1"/>
</dbReference>
<sequence length="443" mass="50282">MNPGQAGRRFGTLDAQWREEPDSKSLGETRIEADAECPSPEIRELLEQVSEVADLEVDEDDEMDEDGEGLAEEESTGSAYATSTYPRLHLAYDHEYHNENAQDSATIDSSRSLYAEDIDFVVEHGRQYCGDYFMPVDQTEQTRQYVIHQVYLKLFDLELTTVPLEDPRYILDIGTGIGEWAIGMAEKYPRCEVFGTDIAPIQPTHQVPFNIEFHIENAEEEWIRPANTVDLVHIRNLEGAFSDWRFIYNQAFACIRPGGWIEVVDWEDWLADKNFLSLYPEGSAMGFLVKAVLEAAEIAGKPRGSHHLDRNLLIEAGFVDIKETVYDLGIGTRENSSYGRFWLFSCVTGIEPSCMRLLTRHLGWDEEVVRDLCDQAARETKMMAEDPNRVEAFVVKLRVVVGRKPLMAGQWTAKTLNEDGEIKEYSGDESTIGDRTILSDEAK</sequence>
<feature type="compositionally biased region" description="Acidic residues" evidence="2">
    <location>
        <begin position="55"/>
        <end position="75"/>
    </location>
</feature>
<dbReference type="SUPFAM" id="SSF53335">
    <property type="entry name" value="S-adenosyl-L-methionine-dependent methyltransferases"/>
    <property type="match status" value="1"/>
</dbReference>
<evidence type="ECO:0000313" key="4">
    <source>
        <dbReference type="Proteomes" id="UP001302812"/>
    </source>
</evidence>
<dbReference type="PANTHER" id="PTHR43591">
    <property type="entry name" value="METHYLTRANSFERASE"/>
    <property type="match status" value="1"/>
</dbReference>
<dbReference type="GO" id="GO:0008168">
    <property type="term" value="F:methyltransferase activity"/>
    <property type="evidence" value="ECO:0007669"/>
    <property type="project" value="UniProtKB-KW"/>
</dbReference>
<feature type="region of interest" description="Disordered" evidence="2">
    <location>
        <begin position="55"/>
        <end position="79"/>
    </location>
</feature>
<keyword evidence="3" id="KW-0808">Transferase</keyword>
<accession>A0AAN6YV33</accession>
<proteinExistence type="inferred from homology"/>
<evidence type="ECO:0000256" key="2">
    <source>
        <dbReference type="SAM" id="MobiDB-lite"/>
    </source>
</evidence>
<dbReference type="AlphaFoldDB" id="A0AAN6YV33"/>
<dbReference type="PANTHER" id="PTHR43591:SF105">
    <property type="entry name" value="METHYLTRANSFERASE DOMAIN-CONTAINING PROTEIN-RELATED"/>
    <property type="match status" value="1"/>
</dbReference>
<dbReference type="CDD" id="cd02440">
    <property type="entry name" value="AdoMet_MTases"/>
    <property type="match status" value="1"/>
</dbReference>
<comment type="caution">
    <text evidence="3">The sequence shown here is derived from an EMBL/GenBank/DDBJ whole genome shotgun (WGS) entry which is preliminary data.</text>
</comment>
<dbReference type="Proteomes" id="UP001302812">
    <property type="component" value="Unassembled WGS sequence"/>
</dbReference>
<dbReference type="Gene3D" id="3.40.50.150">
    <property type="entry name" value="Vaccinia Virus protein VP39"/>
    <property type="match status" value="1"/>
</dbReference>